<sequence>TASKTSSTYGYTSRLKLKYNGKIYEFKFQVVDLTFNVTMSIGTDLMRVLGIGYHGLDPPVKGVTENPLEDIIASNEALPPGSFCTHPDAVVYLDTPGAAEGYKSQYPIAHNLKPKVQETVKDTQGKCTDKRPCLDPRHINKYLKEDRFLLPKINDIFRKLQDANTHARLQTLCNGQHRALRFLKVVNCFRHDVPKIAALTAPIDGLRKHPGAAHDVAFHKLKQALIHASILQPLNLGLPFQVARDASDVGIGAVLYQEAVSSKKLHYIGLMARALTKSERNYGTTKRELLAIVFALQRFHTYLWG</sequence>
<feature type="domain" description="Reverse transcriptase/retrotransposon-derived protein RNase H-like" evidence="2">
    <location>
        <begin position="213"/>
        <end position="305"/>
    </location>
</feature>
<proteinExistence type="predicted"/>
<dbReference type="STRING" id="101091.A0A1C7MUN8"/>
<dbReference type="InterPro" id="IPR050951">
    <property type="entry name" value="Retrovirus_Pol_polyprotein"/>
</dbReference>
<dbReference type="AlphaFoldDB" id="A0A1C7MUN8"/>
<dbReference type="OrthoDB" id="2282011at2759"/>
<accession>A0A1C7MUN8</accession>
<dbReference type="InterPro" id="IPR041577">
    <property type="entry name" value="RT_RNaseH_2"/>
</dbReference>
<keyword evidence="1" id="KW-0511">Multifunctional enzyme</keyword>
<dbReference type="PANTHER" id="PTHR37984">
    <property type="entry name" value="PROTEIN CBG26694"/>
    <property type="match status" value="1"/>
</dbReference>
<evidence type="ECO:0000313" key="4">
    <source>
        <dbReference type="Proteomes" id="UP000093000"/>
    </source>
</evidence>
<dbReference type="EMBL" id="LUGH01001959">
    <property type="protein sequence ID" value="OBZ80581.1"/>
    <property type="molecule type" value="Genomic_DNA"/>
</dbReference>
<comment type="caution">
    <text evidence="3">The sequence shown here is derived from an EMBL/GenBank/DDBJ whole genome shotgun (WGS) entry which is preliminary data.</text>
</comment>
<name>A0A1C7MUN8_9FUNG</name>
<gene>
    <name evidence="3" type="ORF">A0J61_11370</name>
</gene>
<dbReference type="Gene3D" id="3.30.70.270">
    <property type="match status" value="1"/>
</dbReference>
<dbReference type="Pfam" id="PF17919">
    <property type="entry name" value="RT_RNaseH_2"/>
    <property type="match status" value="1"/>
</dbReference>
<dbReference type="InterPro" id="IPR043128">
    <property type="entry name" value="Rev_trsase/Diguanyl_cyclase"/>
</dbReference>
<dbReference type="InterPro" id="IPR043502">
    <property type="entry name" value="DNA/RNA_pol_sf"/>
</dbReference>
<feature type="non-terminal residue" evidence="3">
    <location>
        <position position="305"/>
    </location>
</feature>
<dbReference type="Proteomes" id="UP000093000">
    <property type="component" value="Unassembled WGS sequence"/>
</dbReference>
<dbReference type="InParanoid" id="A0A1C7MUN8"/>
<protein>
    <recommendedName>
        <fullName evidence="2">Reverse transcriptase/retrotransposon-derived protein RNase H-like domain-containing protein</fullName>
    </recommendedName>
</protein>
<organism evidence="3 4">
    <name type="scientific">Choanephora cucurbitarum</name>
    <dbReference type="NCBI Taxonomy" id="101091"/>
    <lineage>
        <taxon>Eukaryota</taxon>
        <taxon>Fungi</taxon>
        <taxon>Fungi incertae sedis</taxon>
        <taxon>Mucoromycota</taxon>
        <taxon>Mucoromycotina</taxon>
        <taxon>Mucoromycetes</taxon>
        <taxon>Mucorales</taxon>
        <taxon>Mucorineae</taxon>
        <taxon>Choanephoraceae</taxon>
        <taxon>Choanephoroideae</taxon>
        <taxon>Choanephora</taxon>
    </lineage>
</organism>
<evidence type="ECO:0000256" key="1">
    <source>
        <dbReference type="ARBA" id="ARBA00023268"/>
    </source>
</evidence>
<keyword evidence="4" id="KW-1185">Reference proteome</keyword>
<evidence type="ECO:0000313" key="3">
    <source>
        <dbReference type="EMBL" id="OBZ80581.1"/>
    </source>
</evidence>
<reference evidence="3 4" key="1">
    <citation type="submission" date="2016-03" db="EMBL/GenBank/DDBJ databases">
        <title>Choanephora cucurbitarum.</title>
        <authorList>
            <person name="Min B."/>
            <person name="Park H."/>
            <person name="Park J.-H."/>
            <person name="Shin H.-D."/>
            <person name="Choi I.-G."/>
        </authorList>
    </citation>
    <scope>NUCLEOTIDE SEQUENCE [LARGE SCALE GENOMIC DNA]</scope>
    <source>
        <strain evidence="3 4">KUS-F28377</strain>
    </source>
</reference>
<dbReference type="GO" id="GO:0003824">
    <property type="term" value="F:catalytic activity"/>
    <property type="evidence" value="ECO:0007669"/>
    <property type="project" value="UniProtKB-KW"/>
</dbReference>
<dbReference type="SUPFAM" id="SSF56672">
    <property type="entry name" value="DNA/RNA polymerases"/>
    <property type="match status" value="1"/>
</dbReference>
<feature type="non-terminal residue" evidence="3">
    <location>
        <position position="1"/>
    </location>
</feature>
<evidence type="ECO:0000259" key="2">
    <source>
        <dbReference type="Pfam" id="PF17919"/>
    </source>
</evidence>
<dbReference type="PANTHER" id="PTHR37984:SF5">
    <property type="entry name" value="PROTEIN NYNRIN-LIKE"/>
    <property type="match status" value="1"/>
</dbReference>